<protein>
    <submittedName>
        <fullName evidence="9">MgtC family protein</fullName>
    </submittedName>
</protein>
<feature type="transmembrane region" description="Helical" evidence="7">
    <location>
        <begin position="54"/>
        <end position="72"/>
    </location>
</feature>
<dbReference type="PANTHER" id="PTHR33778">
    <property type="entry name" value="PROTEIN MGTC"/>
    <property type="match status" value="1"/>
</dbReference>
<evidence type="ECO:0000313" key="10">
    <source>
        <dbReference type="Proteomes" id="UP000406184"/>
    </source>
</evidence>
<keyword evidence="5 7" id="KW-1133">Transmembrane helix</keyword>
<organism evidence="9 10">
    <name type="scientific">Faecalibacterium prausnitzii</name>
    <dbReference type="NCBI Taxonomy" id="853"/>
    <lineage>
        <taxon>Bacteria</taxon>
        <taxon>Bacillati</taxon>
        <taxon>Bacillota</taxon>
        <taxon>Clostridia</taxon>
        <taxon>Eubacteriales</taxon>
        <taxon>Oscillospiraceae</taxon>
        <taxon>Faecalibacterium</taxon>
    </lineage>
</organism>
<evidence type="ECO:0000256" key="1">
    <source>
        <dbReference type="ARBA" id="ARBA00004651"/>
    </source>
</evidence>
<feature type="transmembrane region" description="Helical" evidence="7">
    <location>
        <begin position="20"/>
        <end position="42"/>
    </location>
</feature>
<keyword evidence="6 7" id="KW-0472">Membrane</keyword>
<dbReference type="RefSeq" id="WP_158399221.1">
    <property type="nucleotide sequence ID" value="NZ_CABHMY010000122.1"/>
</dbReference>
<reference evidence="9 10" key="1">
    <citation type="submission" date="2019-07" db="EMBL/GenBank/DDBJ databases">
        <authorList>
            <person name="Hibberd C M."/>
            <person name="Gehrig L. J."/>
            <person name="Chang H.-W."/>
            <person name="Venkatesh S."/>
        </authorList>
    </citation>
    <scope>NUCLEOTIDE SEQUENCE [LARGE SCALE GENOMIC DNA]</scope>
    <source>
        <strain evidence="9">Faecalibacterium_prausnitzii_JG_BgPS064</strain>
    </source>
</reference>
<evidence type="ECO:0000256" key="5">
    <source>
        <dbReference type="ARBA" id="ARBA00022989"/>
    </source>
</evidence>
<evidence type="ECO:0000256" key="6">
    <source>
        <dbReference type="ARBA" id="ARBA00023136"/>
    </source>
</evidence>
<feature type="domain" description="MgtC/SapB/SrpB/YhiD N-terminal" evidence="8">
    <location>
        <begin position="35"/>
        <end position="156"/>
    </location>
</feature>
<keyword evidence="3" id="KW-1003">Cell membrane</keyword>
<comment type="subcellular location">
    <subcellularLocation>
        <location evidence="1">Cell membrane</location>
        <topology evidence="1">Multi-pass membrane protein</topology>
    </subcellularLocation>
</comment>
<name>A0A564U5S6_9FIRM</name>
<evidence type="ECO:0000256" key="2">
    <source>
        <dbReference type="ARBA" id="ARBA00009298"/>
    </source>
</evidence>
<sequence length="246" mass="27124">MNIAGNFPLTDPLAALLGEWAVTLNPYSVLLRVFMVVLLASIIGCERSSKRHSAGLRTFVLIAFSATTAMLLDQFLMAGHPTGLPLLSAATIVATAMLSGNSILFSSRGQIKGLTTSVGLWACVLLGFAVGAGLYTVTLIVFVFLLCILMCFPSFEIYLLNRSNHFEIHLELKSSFYLRDFVTVSRRLGLRIDDIESNPAYSGSGLSVYTITFTICSSELKKYKTHHQIIEALQSLDYIYHIEEIR</sequence>
<evidence type="ECO:0000259" key="8">
    <source>
        <dbReference type="Pfam" id="PF02308"/>
    </source>
</evidence>
<keyword evidence="4 7" id="KW-0812">Transmembrane</keyword>
<keyword evidence="10" id="KW-1185">Reference proteome</keyword>
<feature type="transmembrane region" description="Helical" evidence="7">
    <location>
        <begin position="141"/>
        <end position="160"/>
    </location>
</feature>
<comment type="similarity">
    <text evidence="2">Belongs to the MgtC/SapB family.</text>
</comment>
<dbReference type="AlphaFoldDB" id="A0A564U5S6"/>
<evidence type="ECO:0000313" key="9">
    <source>
        <dbReference type="EMBL" id="VUX14884.1"/>
    </source>
</evidence>
<evidence type="ECO:0000256" key="4">
    <source>
        <dbReference type="ARBA" id="ARBA00022692"/>
    </source>
</evidence>
<dbReference type="InterPro" id="IPR003416">
    <property type="entry name" value="MgtC/SapB/SrpB/YhiD_fam"/>
</dbReference>
<proteinExistence type="inferred from homology"/>
<dbReference type="PANTHER" id="PTHR33778:SF1">
    <property type="entry name" value="MAGNESIUM TRANSPORTER YHID-RELATED"/>
    <property type="match status" value="1"/>
</dbReference>
<dbReference type="PRINTS" id="PR01837">
    <property type="entry name" value="MGTCSAPBPROT"/>
</dbReference>
<feature type="transmembrane region" description="Helical" evidence="7">
    <location>
        <begin position="118"/>
        <end position="135"/>
    </location>
</feature>
<evidence type="ECO:0000256" key="7">
    <source>
        <dbReference type="SAM" id="Phobius"/>
    </source>
</evidence>
<dbReference type="Proteomes" id="UP000406184">
    <property type="component" value="Unassembled WGS sequence"/>
</dbReference>
<dbReference type="GO" id="GO:0005886">
    <property type="term" value="C:plasma membrane"/>
    <property type="evidence" value="ECO:0007669"/>
    <property type="project" value="UniProtKB-SubCell"/>
</dbReference>
<feature type="transmembrane region" description="Helical" evidence="7">
    <location>
        <begin position="84"/>
        <end position="106"/>
    </location>
</feature>
<accession>A0A564U5S6</accession>
<gene>
    <name evidence="9" type="ORF">FPPS064S07_01023</name>
</gene>
<dbReference type="InterPro" id="IPR049177">
    <property type="entry name" value="MgtC_SapB_SrpB_YhiD_N"/>
</dbReference>
<evidence type="ECO:0000256" key="3">
    <source>
        <dbReference type="ARBA" id="ARBA00022475"/>
    </source>
</evidence>
<dbReference type="EMBL" id="CABHMY010000122">
    <property type="protein sequence ID" value="VUX14884.1"/>
    <property type="molecule type" value="Genomic_DNA"/>
</dbReference>
<dbReference type="Pfam" id="PF02308">
    <property type="entry name" value="MgtC"/>
    <property type="match status" value="1"/>
</dbReference>